<dbReference type="Proteomes" id="UP000218054">
    <property type="component" value="Unassembled WGS sequence"/>
</dbReference>
<proteinExistence type="predicted"/>
<keyword evidence="3" id="KW-1185">Reference proteome</keyword>
<dbReference type="Pfam" id="PF03413">
    <property type="entry name" value="PepSY"/>
    <property type="match status" value="3"/>
</dbReference>
<name>A0A2A2AI69_9BURK</name>
<feature type="domain" description="PepSY" evidence="1">
    <location>
        <begin position="147"/>
        <end position="195"/>
    </location>
</feature>
<feature type="domain" description="PepSY" evidence="1">
    <location>
        <begin position="208"/>
        <end position="269"/>
    </location>
</feature>
<organism evidence="2 3">
    <name type="scientific">Vandammella animalimorsus</name>
    <dbReference type="NCBI Taxonomy" id="2029117"/>
    <lineage>
        <taxon>Bacteria</taxon>
        <taxon>Pseudomonadati</taxon>
        <taxon>Pseudomonadota</taxon>
        <taxon>Betaproteobacteria</taxon>
        <taxon>Burkholderiales</taxon>
        <taxon>Comamonadaceae</taxon>
        <taxon>Vandammella</taxon>
    </lineage>
</organism>
<reference evidence="2 3" key="1">
    <citation type="submission" date="2017-08" db="EMBL/GenBank/DDBJ databases">
        <title>WGS of Clinical strains of the CDC Group NO-1 linked to zoonotic infections in humans.</title>
        <authorList>
            <person name="Bernier A.-M."/>
            <person name="Bernard K."/>
        </authorList>
    </citation>
    <scope>NUCLEOTIDE SEQUENCE [LARGE SCALE GENOMIC DNA]</scope>
    <source>
        <strain evidence="2 3">NML00-0135</strain>
    </source>
</reference>
<dbReference type="EMBL" id="NSJB01000001">
    <property type="protein sequence ID" value="PAT38280.1"/>
    <property type="molecule type" value="Genomic_DNA"/>
</dbReference>
<sequence length="273" mass="29892">MPARCLSCPPRAPARPALPGPAGGFAVPWLRATTLACALTCALAGAAPAAAQTDQQRSVREAVSSGRYKPLAEILRIAEQHIPGRVLEVEMETSRVYGPVYEIEVLDHSNRKREIKLQAETGQLVELDDTPVAQSGLMPLPHILRQLAQQHPGQVVEAELQTSQQQQAVYELKLLQPDGQQQALVVDARSGAILRGAPNPGQAAGQMLPLAQILERLLDQFPGTVIEAELERERSHSGDTWYYEIDIRLQQGGTMELHVDPHNAAVLRQKRKE</sequence>
<comment type="caution">
    <text evidence="2">The sequence shown here is derived from an EMBL/GenBank/DDBJ whole genome shotgun (WGS) entry which is preliminary data.</text>
</comment>
<protein>
    <recommendedName>
        <fullName evidence="1">PepSY domain-containing protein</fullName>
    </recommendedName>
</protein>
<evidence type="ECO:0000313" key="2">
    <source>
        <dbReference type="EMBL" id="PAT38280.1"/>
    </source>
</evidence>
<dbReference type="AlphaFoldDB" id="A0A2A2AI69"/>
<feature type="domain" description="PepSY" evidence="1">
    <location>
        <begin position="70"/>
        <end position="125"/>
    </location>
</feature>
<evidence type="ECO:0000259" key="1">
    <source>
        <dbReference type="Pfam" id="PF03413"/>
    </source>
</evidence>
<dbReference type="Gene3D" id="3.10.450.40">
    <property type="match status" value="2"/>
</dbReference>
<dbReference type="InterPro" id="IPR025711">
    <property type="entry name" value="PepSY"/>
</dbReference>
<accession>A0A2A2AI69</accession>
<gene>
    <name evidence="2" type="ORF">CK625_01940</name>
</gene>
<evidence type="ECO:0000313" key="3">
    <source>
        <dbReference type="Proteomes" id="UP000218054"/>
    </source>
</evidence>